<evidence type="ECO:0000313" key="3">
    <source>
        <dbReference type="EMBL" id="QCO10732.1"/>
    </source>
</evidence>
<dbReference type="RefSeq" id="WP_059399353.1">
    <property type="nucleotide sequence ID" value="NZ_CP012915.1"/>
</dbReference>
<name>A0A0P0FA13_AZOBR</name>
<dbReference type="EMBL" id="CP032340">
    <property type="protein sequence ID" value="QCO10732.1"/>
    <property type="molecule type" value="Genomic_DNA"/>
</dbReference>
<geneLocation type="plasmid" evidence="3 4">
    <name>p1</name>
</geneLocation>
<dbReference type="Proteomes" id="UP001277471">
    <property type="component" value="Unassembled WGS sequence"/>
</dbReference>
<sequence length="65" mass="6791">MCHGDYIRFLVAVEADPALRAALRRASRGLLTLGDLVDFAAGHGYCFTEADIPLAVAQPAGCGAD</sequence>
<keyword evidence="5" id="KW-1185">Reference proteome</keyword>
<dbReference type="Proteomes" id="UP000298774">
    <property type="component" value="Plasmid p1"/>
</dbReference>
<evidence type="ECO:0000313" key="4">
    <source>
        <dbReference type="Proteomes" id="UP000298774"/>
    </source>
</evidence>
<dbReference type="InterPro" id="IPR012903">
    <property type="entry name" value="Nif11"/>
</dbReference>
<dbReference type="Pfam" id="PF07862">
    <property type="entry name" value="Nif11"/>
    <property type="match status" value="1"/>
</dbReference>
<keyword evidence="3" id="KW-0614">Plasmid</keyword>
<dbReference type="KEGG" id="abf:AMK58_20490"/>
<organism evidence="3 4">
    <name type="scientific">Azospirillum brasilense</name>
    <dbReference type="NCBI Taxonomy" id="192"/>
    <lineage>
        <taxon>Bacteria</taxon>
        <taxon>Pseudomonadati</taxon>
        <taxon>Pseudomonadota</taxon>
        <taxon>Alphaproteobacteria</taxon>
        <taxon>Rhodospirillales</taxon>
        <taxon>Azospirillaceae</taxon>
        <taxon>Azospirillum</taxon>
    </lineage>
</organism>
<feature type="domain" description="Nif11" evidence="1">
    <location>
        <begin position="5"/>
        <end position="51"/>
    </location>
</feature>
<evidence type="ECO:0000313" key="2">
    <source>
        <dbReference type="EMBL" id="MDX5952000.1"/>
    </source>
</evidence>
<reference evidence="2 5" key="2">
    <citation type="submission" date="2023-11" db="EMBL/GenBank/DDBJ databases">
        <title>MicrobeMod: A computational toolkit for identifying prokaryotic methylation and restriction-modification with nanopore sequencing.</title>
        <authorList>
            <person name="Crits-Christoph A."/>
            <person name="Kang S.C."/>
            <person name="Lee H."/>
            <person name="Ostrov N."/>
        </authorList>
    </citation>
    <scope>NUCLEOTIDE SEQUENCE [LARGE SCALE GENOMIC DNA]</scope>
    <source>
        <strain evidence="2 5">ATCC 29145</strain>
    </source>
</reference>
<dbReference type="EMBL" id="JAWXYC010000003">
    <property type="protein sequence ID" value="MDX5952000.1"/>
    <property type="molecule type" value="Genomic_DNA"/>
</dbReference>
<accession>A0A0P0FA13</accession>
<evidence type="ECO:0000313" key="5">
    <source>
        <dbReference type="Proteomes" id="UP001277471"/>
    </source>
</evidence>
<protein>
    <submittedName>
        <fullName evidence="3">Nif11 family protein</fullName>
    </submittedName>
    <submittedName>
        <fullName evidence="2">Nif11-like leader peptide family natural product</fullName>
    </submittedName>
</protein>
<dbReference type="AlphaFoldDB" id="A0A0P0FA13"/>
<gene>
    <name evidence="3" type="ORF">D3868_16805</name>
    <name evidence="2" type="ORF">SIM66_12455</name>
</gene>
<dbReference type="GeneID" id="56451483"/>
<reference evidence="3 4" key="1">
    <citation type="submission" date="2018-09" db="EMBL/GenBank/DDBJ databases">
        <title>Whole genome based analysis of evolution and adaptive divergence in Indian and Brazilian strains of Azospirillum brasilense.</title>
        <authorList>
            <person name="Singh C."/>
            <person name="Tripathi A.K."/>
        </authorList>
    </citation>
    <scope>NUCLEOTIDE SEQUENCE [LARGE SCALE GENOMIC DNA]</scope>
    <source>
        <strain evidence="3 4">MTCC4038</strain>
        <plasmid evidence="3 4">p1</plasmid>
    </source>
</reference>
<proteinExistence type="predicted"/>
<evidence type="ECO:0000259" key="1">
    <source>
        <dbReference type="Pfam" id="PF07862"/>
    </source>
</evidence>